<comment type="similarity">
    <text evidence="2 9">Belongs to the MscS (TC 1.A.23) family.</text>
</comment>
<evidence type="ECO:0000256" key="11">
    <source>
        <dbReference type="SAM" id="Phobius"/>
    </source>
</evidence>
<feature type="transmembrane region" description="Helical" evidence="11">
    <location>
        <begin position="561"/>
        <end position="584"/>
    </location>
</feature>
<dbReference type="GO" id="GO:0005886">
    <property type="term" value="C:plasma membrane"/>
    <property type="evidence" value="ECO:0000318"/>
    <property type="project" value="GO_Central"/>
</dbReference>
<evidence type="ECO:0000256" key="5">
    <source>
        <dbReference type="ARBA" id="ARBA00022989"/>
    </source>
</evidence>
<evidence type="ECO:0000256" key="1">
    <source>
        <dbReference type="ARBA" id="ARBA00004141"/>
    </source>
</evidence>
<dbReference type="InterPro" id="IPR016688">
    <property type="entry name" value="MscS-like_plants/fungi"/>
</dbReference>
<feature type="transmembrane region" description="Helical" evidence="11">
    <location>
        <begin position="266"/>
        <end position="284"/>
    </location>
</feature>
<dbReference type="InterPro" id="IPR023408">
    <property type="entry name" value="MscS_beta-dom_sf"/>
</dbReference>
<reference evidence="14" key="1">
    <citation type="journal article" date="2007" name="Nature">
        <title>The grapevine genome sequence suggests ancestral hexaploidization in major angiosperm phyla.</title>
        <authorList>
            <consortium name="The French-Italian Public Consortium for Grapevine Genome Characterization."/>
            <person name="Jaillon O."/>
            <person name="Aury J.-M."/>
            <person name="Noel B."/>
            <person name="Policriti A."/>
            <person name="Clepet C."/>
            <person name="Casagrande A."/>
            <person name="Choisne N."/>
            <person name="Aubourg S."/>
            <person name="Vitulo N."/>
            <person name="Jubin C."/>
            <person name="Vezzi A."/>
            <person name="Legeai F."/>
            <person name="Hugueney P."/>
            <person name="Dasilva C."/>
            <person name="Horner D."/>
            <person name="Mica E."/>
            <person name="Jublot D."/>
            <person name="Poulain J."/>
            <person name="Bruyere C."/>
            <person name="Billault A."/>
            <person name="Segurens B."/>
            <person name="Gouyvenoux M."/>
            <person name="Ugarte E."/>
            <person name="Cattonaro F."/>
            <person name="Anthouard V."/>
            <person name="Vico V."/>
            <person name="Del Fabbro C."/>
            <person name="Alaux M."/>
            <person name="Di Gaspero G."/>
            <person name="Dumas V."/>
            <person name="Felice N."/>
            <person name="Paillard S."/>
            <person name="Juman I."/>
            <person name="Moroldo M."/>
            <person name="Scalabrin S."/>
            <person name="Canaguier A."/>
            <person name="Le Clainche I."/>
            <person name="Malacrida G."/>
            <person name="Durand E."/>
            <person name="Pesole G."/>
            <person name="Laucou V."/>
            <person name="Chatelet P."/>
            <person name="Merdinoglu D."/>
            <person name="Delledonne M."/>
            <person name="Pezzotti M."/>
            <person name="Lecharny A."/>
            <person name="Scarpelli C."/>
            <person name="Artiguenave F."/>
            <person name="Pe M.E."/>
            <person name="Valle G."/>
            <person name="Morgante M."/>
            <person name="Caboche M."/>
            <person name="Adam-Blondon A.-F."/>
            <person name="Weissenbach J."/>
            <person name="Quetier F."/>
            <person name="Wincker P."/>
        </authorList>
    </citation>
    <scope>NUCLEOTIDE SEQUENCE [LARGE SCALE GENOMIC DNA]</scope>
    <source>
        <strain evidence="14">cv. Pinot noir / PN40024</strain>
    </source>
</reference>
<dbReference type="EMBL" id="FN595231">
    <property type="protein sequence ID" value="CCB46602.1"/>
    <property type="molecule type" value="Genomic_DNA"/>
</dbReference>
<dbReference type="PaxDb" id="29760-VIT_04s0008g01720.t01"/>
<feature type="region of interest" description="Disordered" evidence="10">
    <location>
        <begin position="1"/>
        <end position="96"/>
    </location>
</feature>
<accession>F6H3R9</accession>
<dbReference type="Gramene" id="Vitis04g00174.t01">
    <property type="protein sequence ID" value="Vitis04g00174.t01.CDS"/>
    <property type="gene ID" value="Vitis04g00174"/>
</dbReference>
<feature type="compositionally biased region" description="Polar residues" evidence="10">
    <location>
        <begin position="23"/>
        <end position="40"/>
    </location>
</feature>
<proteinExistence type="inferred from homology"/>
<dbReference type="eggNOG" id="KOG4629">
    <property type="taxonomic scope" value="Eukaryota"/>
</dbReference>
<keyword evidence="3" id="KW-0813">Transport</keyword>
<dbReference type="STRING" id="29760.F6H3R9"/>
<dbReference type="SMR" id="F6H3R9"/>
<dbReference type="GO" id="GO:0050982">
    <property type="term" value="P:detection of mechanical stimulus"/>
    <property type="evidence" value="ECO:0000318"/>
    <property type="project" value="GO_Central"/>
</dbReference>
<dbReference type="PANTHER" id="PTHR31618">
    <property type="entry name" value="MECHANOSENSITIVE ION CHANNEL PROTEIN 5"/>
    <property type="match status" value="1"/>
</dbReference>
<dbReference type="KEGG" id="vvi:100245659"/>
<dbReference type="ExpressionAtlas" id="F6H3R9">
    <property type="expression patterns" value="baseline and differential"/>
</dbReference>
<keyword evidence="4 11" id="KW-0812">Transmembrane</keyword>
<organism evidence="13 14">
    <name type="scientific">Vitis vinifera</name>
    <name type="common">Grape</name>
    <dbReference type="NCBI Taxonomy" id="29760"/>
    <lineage>
        <taxon>Eukaryota</taxon>
        <taxon>Viridiplantae</taxon>
        <taxon>Streptophyta</taxon>
        <taxon>Embryophyta</taxon>
        <taxon>Tracheophyta</taxon>
        <taxon>Spermatophyta</taxon>
        <taxon>Magnoliopsida</taxon>
        <taxon>eudicotyledons</taxon>
        <taxon>Gunneridae</taxon>
        <taxon>Pentapetalae</taxon>
        <taxon>rosids</taxon>
        <taxon>Vitales</taxon>
        <taxon>Vitaceae</taxon>
        <taxon>Viteae</taxon>
        <taxon>Vitis</taxon>
    </lineage>
</organism>
<dbReference type="SUPFAM" id="SSF50182">
    <property type="entry name" value="Sm-like ribonucleoproteins"/>
    <property type="match status" value="1"/>
</dbReference>
<keyword evidence="14" id="KW-1185">Reference proteome</keyword>
<comment type="subcellular location">
    <subcellularLocation>
        <location evidence="1">Membrane</location>
        <topology evidence="1">Multi-pass membrane protein</topology>
    </subcellularLocation>
</comment>
<evidence type="ECO:0000256" key="6">
    <source>
        <dbReference type="ARBA" id="ARBA00023065"/>
    </source>
</evidence>
<dbReference type="OrthoDB" id="544685at2759"/>
<protein>
    <recommendedName>
        <fullName evidence="9">Mechanosensitive ion channel protein</fullName>
    </recommendedName>
</protein>
<dbReference type="InterPro" id="IPR006685">
    <property type="entry name" value="MscS_channel_2nd"/>
</dbReference>
<dbReference type="Proteomes" id="UP000009183">
    <property type="component" value="Chromosome 4"/>
</dbReference>
<evidence type="ECO:0000313" key="14">
    <source>
        <dbReference type="Proteomes" id="UP000009183"/>
    </source>
</evidence>
<evidence type="ECO:0000313" key="13">
    <source>
        <dbReference type="EMBL" id="CCB46602.1"/>
    </source>
</evidence>
<dbReference type="Gene3D" id="2.30.30.60">
    <property type="match status" value="1"/>
</dbReference>
<feature type="transmembrane region" description="Helical" evidence="11">
    <location>
        <begin position="222"/>
        <end position="245"/>
    </location>
</feature>
<evidence type="ECO:0000256" key="7">
    <source>
        <dbReference type="ARBA" id="ARBA00023136"/>
    </source>
</evidence>
<evidence type="ECO:0000256" key="3">
    <source>
        <dbReference type="ARBA" id="ARBA00022448"/>
    </source>
</evidence>
<keyword evidence="8" id="KW-0407">Ion channel</keyword>
<dbReference type="GO" id="GO:0006820">
    <property type="term" value="P:monoatomic anion transport"/>
    <property type="evidence" value="ECO:0000318"/>
    <property type="project" value="GO_Central"/>
</dbReference>
<dbReference type="InParanoid" id="F6H3R9"/>
<keyword evidence="6" id="KW-0406">Ion transport</keyword>
<dbReference type="PANTHER" id="PTHR31618:SF20">
    <property type="entry name" value="MECHANOSENSITIVE ION CHANNEL PROTEIN 10"/>
    <property type="match status" value="1"/>
</dbReference>
<feature type="transmembrane region" description="Helical" evidence="11">
    <location>
        <begin position="529"/>
        <end position="549"/>
    </location>
</feature>
<gene>
    <name evidence="13" type="ordered locus">VIT_04s0008g01720</name>
</gene>
<evidence type="ECO:0000256" key="9">
    <source>
        <dbReference type="PIRNR" id="PIRNR017209"/>
    </source>
</evidence>
<dbReference type="Pfam" id="PF00924">
    <property type="entry name" value="MS_channel_2nd"/>
    <property type="match status" value="1"/>
</dbReference>
<evidence type="ECO:0000256" key="4">
    <source>
        <dbReference type="ARBA" id="ARBA00022692"/>
    </source>
</evidence>
<dbReference type="FunCoup" id="F6H3R9">
    <property type="interactions" value="691"/>
</dbReference>
<evidence type="ECO:0000256" key="8">
    <source>
        <dbReference type="ARBA" id="ARBA00023303"/>
    </source>
</evidence>
<feature type="transmembrane region" description="Helical" evidence="11">
    <location>
        <begin position="184"/>
        <end position="202"/>
    </location>
</feature>
<evidence type="ECO:0000259" key="12">
    <source>
        <dbReference type="Pfam" id="PF00924"/>
    </source>
</evidence>
<keyword evidence="7 9" id="KW-0472">Membrane</keyword>
<feature type="transmembrane region" description="Helical" evidence="11">
    <location>
        <begin position="296"/>
        <end position="316"/>
    </location>
</feature>
<dbReference type="AlphaFoldDB" id="F6H3R9"/>
<name>F6H3R9_VITVI</name>
<feature type="domain" description="Mechanosensitive ion channel MscS" evidence="12">
    <location>
        <begin position="580"/>
        <end position="636"/>
    </location>
</feature>
<evidence type="ECO:0000256" key="10">
    <source>
        <dbReference type="SAM" id="MobiDB-lite"/>
    </source>
</evidence>
<evidence type="ECO:0000256" key="2">
    <source>
        <dbReference type="ARBA" id="ARBA00008017"/>
    </source>
</evidence>
<dbReference type="InterPro" id="IPR010920">
    <property type="entry name" value="LSM_dom_sf"/>
</dbReference>
<dbReference type="PIRSF" id="PIRSF017209">
    <property type="entry name" value="Memb_At2g17000_prd"/>
    <property type="match status" value="1"/>
</dbReference>
<keyword evidence="5 11" id="KW-1133">Transmembrane helix</keyword>
<dbReference type="GO" id="GO:0008381">
    <property type="term" value="F:mechanosensitive monoatomic ion channel activity"/>
    <property type="evidence" value="ECO:0000318"/>
    <property type="project" value="GO_Central"/>
</dbReference>
<dbReference type="FunFam" id="2.30.30.60:FF:000003">
    <property type="entry name" value="Predicted mechanosensitive ion channel"/>
    <property type="match status" value="1"/>
</dbReference>
<dbReference type="HOGENOM" id="CLU_013552_1_0_1"/>
<sequence>MSEKKETGGAEVVVTISAESKEANANTKGSSPMDSETSAPRRSGQGVTEAKTQPHCPSPEIAGFTGSPHKPPKIPTSEALARRRSVAKSVYSRSKSRFGDPPVDINYFENNNGILQEQIGGSSSYRSYRASPGSKPGSRAVSINQRTPLMASPGGVEDDDEEIYKRVNSTEWNKEKHRRVKVKVLVEWIASLVILGFLVASLTIDKLEKTMIWGLELWKWCVLVMVIFSGMLVTKWIMNFIVFLIERNFLLKKKVLYFVHGLKKSVQVFIWLALILVTWVLLFDRGVKRSYTTTKILNSVTWTLVTLLIGSFFWLLKNLLLKILASAFHVTTFFDRIQVSVFHQYVLQTLSGPPLMELAQMVGKEPSAGRLSFRSIKKGKKSKEKKLIDMGEIHRMKREKVSASVMKELVDVILSSGLPTISDTLESIAKEGEQADKEITNEMEAIAASYHIFRNVCQPGFSYIEEEDLLRFMIKEEVDHVLPLFEGMENGRIERKVLTNWVVKAYNDRKALAHALNDTKTAVKQLNKVVSGVVIVVVLIVWLLLMEIATTKVLVLLSSQLVVAAFMFGNTCKTIFEAIIFVFVMHPFDVGDRCLVDGVQLIVDEMNILTTVFLKIDREKVYYPNSVLATKPISNFYRSSPMGDNVEFSIAFATTAEKIGALKERIAKYLERNPQYWFPAHTLVVKEIENVNKIKMTLFVNHTINFQDYPEKTNRRTELVLELKKIFEDLDITYYLLPQEIQISNTTTPATIHGHATKHL</sequence>